<organism evidence="2 3">
    <name type="scientific">Catenuloplanes atrovinosus</name>
    <dbReference type="NCBI Taxonomy" id="137266"/>
    <lineage>
        <taxon>Bacteria</taxon>
        <taxon>Bacillati</taxon>
        <taxon>Actinomycetota</taxon>
        <taxon>Actinomycetes</taxon>
        <taxon>Micromonosporales</taxon>
        <taxon>Micromonosporaceae</taxon>
        <taxon>Catenuloplanes</taxon>
    </lineage>
</organism>
<evidence type="ECO:0000313" key="3">
    <source>
        <dbReference type="Proteomes" id="UP001183643"/>
    </source>
</evidence>
<dbReference type="RefSeq" id="WP_374728190.1">
    <property type="nucleotide sequence ID" value="NZ_JAVDYB010000001.1"/>
</dbReference>
<dbReference type="PANTHER" id="PTHR37309">
    <property type="entry name" value="SLR0284 PROTEIN"/>
    <property type="match status" value="1"/>
</dbReference>
<keyword evidence="3" id="KW-1185">Reference proteome</keyword>
<dbReference type="PANTHER" id="PTHR37309:SF1">
    <property type="entry name" value="SLR0284 PROTEIN"/>
    <property type="match status" value="1"/>
</dbReference>
<proteinExistence type="predicted"/>
<keyword evidence="1" id="KW-0812">Transmembrane</keyword>
<name>A0AAE3YW66_9ACTN</name>
<feature type="transmembrane region" description="Helical" evidence="1">
    <location>
        <begin position="64"/>
        <end position="87"/>
    </location>
</feature>
<gene>
    <name evidence="2" type="ORF">J2S41_006463</name>
</gene>
<reference evidence="2" key="1">
    <citation type="submission" date="2023-07" db="EMBL/GenBank/DDBJ databases">
        <title>Sequencing the genomes of 1000 actinobacteria strains.</title>
        <authorList>
            <person name="Klenk H.-P."/>
        </authorList>
    </citation>
    <scope>NUCLEOTIDE SEQUENCE</scope>
    <source>
        <strain evidence="2">DSM 44707</strain>
    </source>
</reference>
<dbReference type="EMBL" id="JAVDYB010000001">
    <property type="protein sequence ID" value="MDR7279685.1"/>
    <property type="molecule type" value="Genomic_DNA"/>
</dbReference>
<accession>A0AAE3YW66</accession>
<dbReference type="InterPro" id="IPR007165">
    <property type="entry name" value="Phage_holin_4_2"/>
</dbReference>
<sequence length="125" mass="13025">MGILIRLGISALALWIATLIIPGISLETDSLGGAIGTLVAVAVIFGVVNAVLRPIIKVVGCGFYLLTLGLVALIVNGLLFMLTGWIAGELSLPFEVDGFWSALFGALLVSIVSWALNLFVPDGDD</sequence>
<dbReference type="Proteomes" id="UP001183643">
    <property type="component" value="Unassembled WGS sequence"/>
</dbReference>
<feature type="transmembrane region" description="Helical" evidence="1">
    <location>
        <begin position="31"/>
        <end position="52"/>
    </location>
</feature>
<dbReference type="Pfam" id="PF04020">
    <property type="entry name" value="Phage_holin_4_2"/>
    <property type="match status" value="1"/>
</dbReference>
<evidence type="ECO:0000313" key="2">
    <source>
        <dbReference type="EMBL" id="MDR7279685.1"/>
    </source>
</evidence>
<comment type="caution">
    <text evidence="2">The sequence shown here is derived from an EMBL/GenBank/DDBJ whole genome shotgun (WGS) entry which is preliminary data.</text>
</comment>
<feature type="transmembrane region" description="Helical" evidence="1">
    <location>
        <begin position="7"/>
        <end position="25"/>
    </location>
</feature>
<protein>
    <submittedName>
        <fullName evidence="2">Membrane protein</fullName>
    </submittedName>
</protein>
<evidence type="ECO:0000256" key="1">
    <source>
        <dbReference type="SAM" id="Phobius"/>
    </source>
</evidence>
<keyword evidence="1" id="KW-1133">Transmembrane helix</keyword>
<keyword evidence="1" id="KW-0472">Membrane</keyword>
<feature type="transmembrane region" description="Helical" evidence="1">
    <location>
        <begin position="99"/>
        <end position="120"/>
    </location>
</feature>
<dbReference type="AlphaFoldDB" id="A0AAE3YW66"/>